<dbReference type="PRINTS" id="PR00690">
    <property type="entry name" value="ADHESNFAMILY"/>
</dbReference>
<dbReference type="PROSITE" id="PS51257">
    <property type="entry name" value="PROKAR_LIPOPROTEIN"/>
    <property type="match status" value="1"/>
</dbReference>
<evidence type="ECO:0000256" key="5">
    <source>
        <dbReference type="SAM" id="SignalP"/>
    </source>
</evidence>
<proteinExistence type="inferred from homology"/>
<dbReference type="AlphaFoldDB" id="A0A7Z0CHQ6"/>
<keyword evidence="3 5" id="KW-0732">Signal</keyword>
<feature type="signal peptide" evidence="5">
    <location>
        <begin position="1"/>
        <end position="26"/>
    </location>
</feature>
<evidence type="ECO:0000256" key="2">
    <source>
        <dbReference type="ARBA" id="ARBA00022448"/>
    </source>
</evidence>
<dbReference type="OrthoDB" id="9810636at2"/>
<dbReference type="Proteomes" id="UP000547973">
    <property type="component" value="Unassembled WGS sequence"/>
</dbReference>
<dbReference type="SUPFAM" id="SSF53807">
    <property type="entry name" value="Helical backbone' metal receptor"/>
    <property type="match status" value="1"/>
</dbReference>
<dbReference type="InterPro" id="IPR006128">
    <property type="entry name" value="Lipoprotein_PsaA-like"/>
</dbReference>
<keyword evidence="7" id="KW-1185">Reference proteome</keyword>
<name>A0A7Z0CHQ6_9MICO</name>
<comment type="similarity">
    <text evidence="1 4">Belongs to the bacterial solute-binding protein 9 family.</text>
</comment>
<sequence length="299" mass="31109">MNKSATRLLAASAALTLLATGCSSTASSSTAPSAGTGGLTIDAAFYPLQFVAERVAGKYGTVTTLTAPGIEPHDLELSPATVRSMQSTDVVLYVGGLQPAVEDAIKATGVPSFDAADAVPLVARQTGDLSFDPHFWLDPALVAEYALAVGDQFAQLDPTHADAYKNNAADLSKQLDALDADFKTGLATCKRHDIITTHEAFGYLADAYGLHQEGLAGIDPEAEPSPARLREIKDLIAQTGATTIFTETLVSSRVADALASDAGVTTTVLNPIESVAEGTDYFSVMDQNLAALRTALDCS</sequence>
<dbReference type="GO" id="GO:0046872">
    <property type="term" value="F:metal ion binding"/>
    <property type="evidence" value="ECO:0007669"/>
    <property type="project" value="InterPro"/>
</dbReference>
<reference evidence="6 7" key="1">
    <citation type="submission" date="2020-07" db="EMBL/GenBank/DDBJ databases">
        <title>Sequencing the genomes of 1000 actinobacteria strains.</title>
        <authorList>
            <person name="Klenk H.-P."/>
        </authorList>
    </citation>
    <scope>NUCLEOTIDE SEQUENCE [LARGE SCALE GENOMIC DNA]</scope>
    <source>
        <strain evidence="6 7">DSM 19970</strain>
    </source>
</reference>
<dbReference type="EMBL" id="JACBZO010000001">
    <property type="protein sequence ID" value="NYI41084.1"/>
    <property type="molecule type" value="Genomic_DNA"/>
</dbReference>
<evidence type="ECO:0000256" key="3">
    <source>
        <dbReference type="ARBA" id="ARBA00022729"/>
    </source>
</evidence>
<dbReference type="GO" id="GO:0007155">
    <property type="term" value="P:cell adhesion"/>
    <property type="evidence" value="ECO:0007669"/>
    <property type="project" value="InterPro"/>
</dbReference>
<evidence type="ECO:0000256" key="4">
    <source>
        <dbReference type="RuleBase" id="RU003512"/>
    </source>
</evidence>
<dbReference type="PANTHER" id="PTHR42953">
    <property type="entry name" value="HIGH-AFFINITY ZINC UPTAKE SYSTEM PROTEIN ZNUA-RELATED"/>
    <property type="match status" value="1"/>
</dbReference>
<dbReference type="Gene3D" id="3.40.50.1980">
    <property type="entry name" value="Nitrogenase molybdenum iron protein domain"/>
    <property type="match status" value="2"/>
</dbReference>
<accession>A0A7Z0CHQ6</accession>
<dbReference type="GO" id="GO:0030001">
    <property type="term" value="P:metal ion transport"/>
    <property type="evidence" value="ECO:0007669"/>
    <property type="project" value="InterPro"/>
</dbReference>
<evidence type="ECO:0000313" key="7">
    <source>
        <dbReference type="Proteomes" id="UP000547973"/>
    </source>
</evidence>
<comment type="caution">
    <text evidence="6">The sequence shown here is derived from an EMBL/GenBank/DDBJ whole genome shotgun (WGS) entry which is preliminary data.</text>
</comment>
<evidence type="ECO:0000313" key="6">
    <source>
        <dbReference type="EMBL" id="NYI41084.1"/>
    </source>
</evidence>
<organism evidence="6 7">
    <name type="scientific">Demequina lutea</name>
    <dbReference type="NCBI Taxonomy" id="431489"/>
    <lineage>
        <taxon>Bacteria</taxon>
        <taxon>Bacillati</taxon>
        <taxon>Actinomycetota</taxon>
        <taxon>Actinomycetes</taxon>
        <taxon>Micrococcales</taxon>
        <taxon>Demequinaceae</taxon>
        <taxon>Demequina</taxon>
    </lineage>
</organism>
<dbReference type="Pfam" id="PF01297">
    <property type="entry name" value="ZnuA"/>
    <property type="match status" value="1"/>
</dbReference>
<dbReference type="InterPro" id="IPR006127">
    <property type="entry name" value="ZnuA-like"/>
</dbReference>
<protein>
    <submittedName>
        <fullName evidence="6">Zinc transport system substrate-binding protein</fullName>
    </submittedName>
</protein>
<feature type="chain" id="PRO_5038930516" evidence="5">
    <location>
        <begin position="27"/>
        <end position="299"/>
    </location>
</feature>
<evidence type="ECO:0000256" key="1">
    <source>
        <dbReference type="ARBA" id="ARBA00011028"/>
    </source>
</evidence>
<gene>
    <name evidence="6" type="ORF">BKA03_001203</name>
</gene>
<dbReference type="RefSeq" id="WP_062075332.1">
    <property type="nucleotide sequence ID" value="NZ_BBRC01000007.1"/>
</dbReference>
<keyword evidence="2 4" id="KW-0813">Transport</keyword>
<dbReference type="InterPro" id="IPR050492">
    <property type="entry name" value="Bact_metal-bind_prot9"/>
</dbReference>
<dbReference type="PANTHER" id="PTHR42953:SF3">
    <property type="entry name" value="HIGH-AFFINITY ZINC UPTAKE SYSTEM PROTEIN ZNUA"/>
    <property type="match status" value="1"/>
</dbReference>